<feature type="transmembrane region" description="Helical" evidence="1">
    <location>
        <begin position="16"/>
        <end position="36"/>
    </location>
</feature>
<evidence type="ECO:0000259" key="2">
    <source>
        <dbReference type="PROSITE" id="PS50883"/>
    </source>
</evidence>
<evidence type="ECO:0000313" key="6">
    <source>
        <dbReference type="Proteomes" id="UP001272097"/>
    </source>
</evidence>
<keyword evidence="1" id="KW-1133">Transmembrane helix</keyword>
<feature type="transmembrane region" description="Helical" evidence="1">
    <location>
        <begin position="84"/>
        <end position="105"/>
    </location>
</feature>
<feature type="transmembrane region" description="Helical" evidence="1">
    <location>
        <begin position="48"/>
        <end position="72"/>
    </location>
</feature>
<dbReference type="CDD" id="cd01949">
    <property type="entry name" value="GGDEF"/>
    <property type="match status" value="1"/>
</dbReference>
<evidence type="ECO:0000259" key="4">
    <source>
        <dbReference type="PROSITE" id="PS50924"/>
    </source>
</evidence>
<name>A0ABU4X2S2_9HYPH</name>
<feature type="transmembrane region" description="Helical" evidence="1">
    <location>
        <begin position="140"/>
        <end position="166"/>
    </location>
</feature>
<keyword evidence="1" id="KW-0472">Membrane</keyword>
<keyword evidence="1" id="KW-0812">Transmembrane</keyword>
<proteinExistence type="predicted"/>
<feature type="domain" description="MHYT" evidence="4">
    <location>
        <begin position="12"/>
        <end position="199"/>
    </location>
</feature>
<dbReference type="Pfam" id="PF00990">
    <property type="entry name" value="GGDEF"/>
    <property type="match status" value="1"/>
</dbReference>
<comment type="caution">
    <text evidence="5">The sequence shown here is derived from an EMBL/GenBank/DDBJ whole genome shotgun (WGS) entry which is preliminary data.</text>
</comment>
<feature type="transmembrane region" description="Helical" evidence="1">
    <location>
        <begin position="178"/>
        <end position="198"/>
    </location>
</feature>
<feature type="domain" description="GGDEF" evidence="3">
    <location>
        <begin position="399"/>
        <end position="531"/>
    </location>
</feature>
<reference evidence="5 6" key="1">
    <citation type="submission" date="2023-08" db="EMBL/GenBank/DDBJ databases">
        <title>Implementing the SeqCode for naming new Mesorhizobium species isolated from Vachellia karroo root nodules.</title>
        <authorList>
            <person name="Van Lill M."/>
        </authorList>
    </citation>
    <scope>NUCLEOTIDE SEQUENCE [LARGE SCALE GENOMIC DNA]</scope>
    <source>
        <strain evidence="5 6">VK3E</strain>
    </source>
</reference>
<dbReference type="InterPro" id="IPR001633">
    <property type="entry name" value="EAL_dom"/>
</dbReference>
<feature type="domain" description="EAL" evidence="2">
    <location>
        <begin position="540"/>
        <end position="790"/>
    </location>
</feature>
<dbReference type="SUPFAM" id="SSF55073">
    <property type="entry name" value="Nucleotide cyclase"/>
    <property type="match status" value="1"/>
</dbReference>
<dbReference type="PANTHER" id="PTHR44757">
    <property type="entry name" value="DIGUANYLATE CYCLASE DGCP"/>
    <property type="match status" value="1"/>
</dbReference>
<feature type="transmembrane region" description="Helical" evidence="1">
    <location>
        <begin position="112"/>
        <end position="134"/>
    </location>
</feature>
<dbReference type="InterPro" id="IPR029787">
    <property type="entry name" value="Nucleotide_cyclase"/>
</dbReference>
<keyword evidence="6" id="KW-1185">Reference proteome</keyword>
<dbReference type="InterPro" id="IPR005330">
    <property type="entry name" value="MHYT_dom"/>
</dbReference>
<dbReference type="PROSITE" id="PS50887">
    <property type="entry name" value="GGDEF"/>
    <property type="match status" value="1"/>
</dbReference>
<dbReference type="InterPro" id="IPR052155">
    <property type="entry name" value="Biofilm_reg_signaling"/>
</dbReference>
<dbReference type="InterPro" id="IPR035965">
    <property type="entry name" value="PAS-like_dom_sf"/>
</dbReference>
<sequence length="827" mass="88115">MLTVYNCIVNEHDLRLVALAALICGISCFSAVNLLRHVVQSTSRKRHAWLLIAAASTGFGIWATHFIAMIAFTPGIPNAYNAELSVASLAMSVILTAAGMWIATVRSGIDHYLVGGAVLGIGIAAMHYTGMAAFEVEGRIVWNQLLVAASLASGIILAALSLLVVLRRPSTLATVAGAVLLTLAICTLHFIAMAAVSIYPDSSIEISKFTIAPMSQAFAAAAASLVILVLAATALWIDLRFRRHRIEAERMHGLANAAVEGLIVCDGNRIVSANDSIAALSGIAAAALNKMTLGDLFGERIASALAAGNGQAQEADLRGQGDSPIPVELIARSIDYCGKPHLVVAVRDIRERRMAEQEIMRLAHYDPLTGLANRRSFTGRLEAEIAASAPGGKDAGKSGQLALMLLDLDRFKEVNDLFGHAAGDAVLQKVAHCASSVLRHGQMLARLGGDEFAIVAPNLPDPQAAGRIAEAVLSALRQENRLSPGGMVSASIGIALYPLDADEQAALISHADTALYRAKAEGKDTFRYFEASMGAEARDRRIMEQDLRQAVARDEFRLVYQPQKEISSGRMVGFEALIRWRHPERGDVPPSVFIPVAEDSGSIAQIGEWVLTTACKEAASWRNPLTIAVNVSAVQLHNPDFSRKVHEVLLRTGLAAGRLELEITETALIKDMPRALATLRQIKALGVRVAMDDFGTGYSSLSNLRAFPFDKIKIDGSFIKSVDRNGQVATIVRAVLGLGRGLGLPVLAEGVETLDELRFLDAEDCDIGQGYYLGRPGPIEAFGELTGVPAADDGVKEDDAVGATTKVENDRGGSILMLQPAAAARSV</sequence>
<dbReference type="PANTHER" id="PTHR44757:SF2">
    <property type="entry name" value="BIOFILM ARCHITECTURE MAINTENANCE PROTEIN MBAA"/>
    <property type="match status" value="1"/>
</dbReference>
<organism evidence="5 6">
    <name type="scientific">Mesorhizobium australafricanum</name>
    <dbReference type="NCBI Taxonomy" id="3072311"/>
    <lineage>
        <taxon>Bacteria</taxon>
        <taxon>Pseudomonadati</taxon>
        <taxon>Pseudomonadota</taxon>
        <taxon>Alphaproteobacteria</taxon>
        <taxon>Hyphomicrobiales</taxon>
        <taxon>Phyllobacteriaceae</taxon>
        <taxon>Mesorhizobium</taxon>
    </lineage>
</organism>
<dbReference type="Gene3D" id="3.30.450.20">
    <property type="entry name" value="PAS domain"/>
    <property type="match status" value="1"/>
</dbReference>
<dbReference type="Proteomes" id="UP001272097">
    <property type="component" value="Unassembled WGS sequence"/>
</dbReference>
<dbReference type="SMART" id="SM00267">
    <property type="entry name" value="GGDEF"/>
    <property type="match status" value="1"/>
</dbReference>
<evidence type="ECO:0000259" key="3">
    <source>
        <dbReference type="PROSITE" id="PS50887"/>
    </source>
</evidence>
<dbReference type="InterPro" id="IPR035919">
    <property type="entry name" value="EAL_sf"/>
</dbReference>
<dbReference type="PROSITE" id="PS50883">
    <property type="entry name" value="EAL"/>
    <property type="match status" value="1"/>
</dbReference>
<gene>
    <name evidence="5" type="ORF">RFM51_23835</name>
</gene>
<dbReference type="SUPFAM" id="SSF141868">
    <property type="entry name" value="EAL domain-like"/>
    <property type="match status" value="1"/>
</dbReference>
<dbReference type="Gene3D" id="3.30.70.270">
    <property type="match status" value="1"/>
</dbReference>
<dbReference type="Pfam" id="PF00563">
    <property type="entry name" value="EAL"/>
    <property type="match status" value="1"/>
</dbReference>
<dbReference type="NCBIfam" id="TIGR00254">
    <property type="entry name" value="GGDEF"/>
    <property type="match status" value="1"/>
</dbReference>
<evidence type="ECO:0000313" key="5">
    <source>
        <dbReference type="EMBL" id="MDX8442616.1"/>
    </source>
</evidence>
<dbReference type="PROSITE" id="PS50924">
    <property type="entry name" value="MHYT"/>
    <property type="match status" value="1"/>
</dbReference>
<evidence type="ECO:0000256" key="1">
    <source>
        <dbReference type="PROSITE-ProRule" id="PRU00244"/>
    </source>
</evidence>
<protein>
    <submittedName>
        <fullName evidence="5">EAL domain-containing protein</fullName>
    </submittedName>
</protein>
<dbReference type="Gene3D" id="3.20.20.450">
    <property type="entry name" value="EAL domain"/>
    <property type="match status" value="1"/>
</dbReference>
<dbReference type="InterPro" id="IPR000160">
    <property type="entry name" value="GGDEF_dom"/>
</dbReference>
<dbReference type="SUPFAM" id="SSF55785">
    <property type="entry name" value="PYP-like sensor domain (PAS domain)"/>
    <property type="match status" value="1"/>
</dbReference>
<dbReference type="SMART" id="SM00052">
    <property type="entry name" value="EAL"/>
    <property type="match status" value="1"/>
</dbReference>
<dbReference type="RefSeq" id="WP_320216610.1">
    <property type="nucleotide sequence ID" value="NZ_JAVIIS010000042.1"/>
</dbReference>
<dbReference type="EMBL" id="JAVIIS010000042">
    <property type="protein sequence ID" value="MDX8442616.1"/>
    <property type="molecule type" value="Genomic_DNA"/>
</dbReference>
<dbReference type="InterPro" id="IPR043128">
    <property type="entry name" value="Rev_trsase/Diguanyl_cyclase"/>
</dbReference>
<dbReference type="CDD" id="cd01948">
    <property type="entry name" value="EAL"/>
    <property type="match status" value="1"/>
</dbReference>
<dbReference type="Pfam" id="PF03707">
    <property type="entry name" value="MHYT"/>
    <property type="match status" value="2"/>
</dbReference>
<feature type="transmembrane region" description="Helical" evidence="1">
    <location>
        <begin position="218"/>
        <end position="237"/>
    </location>
</feature>
<accession>A0ABU4X2S2</accession>